<protein>
    <submittedName>
        <fullName evidence="2">Uncharacterized protein</fullName>
    </submittedName>
</protein>
<keyword evidence="1" id="KW-1133">Transmembrane helix</keyword>
<dbReference type="EMBL" id="WJBE01000019">
    <property type="protein sequence ID" value="MBC3901020.1"/>
    <property type="molecule type" value="Genomic_DNA"/>
</dbReference>
<sequence>MKIRYVVLSIVLIGVLIVGAVLVMPKLISDESTTTDEASNSTTTAVTKEPETIKNNLPDTTATTAIVVPPEMQTVIEENTAEIYVDEPGLLAGNYPSQLVPLYGVTSVSESNQITNASGKPGWKATYVSDYSTDEILVFYQSLLASAPDYSEEPVSESTSLKGTVSGYTISITISPNNPDKTDLPGNSAVSIFIEQV</sequence>
<proteinExistence type="predicted"/>
<name>A0ABR6Z191_9FIRM</name>
<reference evidence="2 3" key="1">
    <citation type="journal article" date="2020" name="mSystems">
        <title>Defining Genomic and Predicted Metabolic Features of the Acetobacterium Genus.</title>
        <authorList>
            <person name="Ross D.E."/>
            <person name="Marshall C.W."/>
            <person name="Gulliver D."/>
            <person name="May H.D."/>
            <person name="Norman R.S."/>
        </authorList>
    </citation>
    <scope>NUCLEOTIDE SEQUENCE [LARGE SCALE GENOMIC DNA]</scope>
    <source>
        <strain evidence="2 3">DSM 4132</strain>
    </source>
</reference>
<dbReference type="Proteomes" id="UP000622405">
    <property type="component" value="Unassembled WGS sequence"/>
</dbReference>
<gene>
    <name evidence="2" type="ORF">GH811_15490</name>
</gene>
<organism evidence="2 3">
    <name type="scientific">Acetobacterium malicum</name>
    <dbReference type="NCBI Taxonomy" id="52692"/>
    <lineage>
        <taxon>Bacteria</taxon>
        <taxon>Bacillati</taxon>
        <taxon>Bacillota</taxon>
        <taxon>Clostridia</taxon>
        <taxon>Eubacteriales</taxon>
        <taxon>Eubacteriaceae</taxon>
        <taxon>Acetobacterium</taxon>
    </lineage>
</organism>
<accession>A0ABR6Z191</accession>
<keyword evidence="1" id="KW-0812">Transmembrane</keyword>
<comment type="caution">
    <text evidence="2">The sequence shown here is derived from an EMBL/GenBank/DDBJ whole genome shotgun (WGS) entry which is preliminary data.</text>
</comment>
<dbReference type="RefSeq" id="WP_186895130.1">
    <property type="nucleotide sequence ID" value="NZ_WJBE01000019.1"/>
</dbReference>
<evidence type="ECO:0000313" key="2">
    <source>
        <dbReference type="EMBL" id="MBC3901020.1"/>
    </source>
</evidence>
<evidence type="ECO:0000256" key="1">
    <source>
        <dbReference type="SAM" id="Phobius"/>
    </source>
</evidence>
<keyword evidence="3" id="KW-1185">Reference proteome</keyword>
<evidence type="ECO:0000313" key="3">
    <source>
        <dbReference type="Proteomes" id="UP000622405"/>
    </source>
</evidence>
<feature type="transmembrane region" description="Helical" evidence="1">
    <location>
        <begin position="5"/>
        <end position="24"/>
    </location>
</feature>
<keyword evidence="1" id="KW-0472">Membrane</keyword>